<keyword evidence="3" id="KW-1185">Reference proteome</keyword>
<comment type="caution">
    <text evidence="2">The sequence shown here is derived from an EMBL/GenBank/DDBJ whole genome shotgun (WGS) entry which is preliminary data.</text>
</comment>
<accession>A0A511D1I6</accession>
<evidence type="ECO:0000313" key="2">
    <source>
        <dbReference type="EMBL" id="GEL18645.1"/>
    </source>
</evidence>
<dbReference type="Proteomes" id="UP000321328">
    <property type="component" value="Unassembled WGS sequence"/>
</dbReference>
<name>A0A511D1I6_9PSEU</name>
<reference evidence="2 3" key="1">
    <citation type="submission" date="2019-07" db="EMBL/GenBank/DDBJ databases">
        <title>Whole genome shotgun sequence of Pseudonocardia asaccharolytica NBRC 16224.</title>
        <authorList>
            <person name="Hosoyama A."/>
            <person name="Uohara A."/>
            <person name="Ohji S."/>
            <person name="Ichikawa N."/>
        </authorList>
    </citation>
    <scope>NUCLEOTIDE SEQUENCE [LARGE SCALE GENOMIC DNA]</scope>
    <source>
        <strain evidence="2 3">NBRC 16224</strain>
    </source>
</reference>
<dbReference type="AlphaFoldDB" id="A0A511D1I6"/>
<proteinExistence type="predicted"/>
<dbReference type="STRING" id="1123024.GCA_000423625_02610"/>
<protein>
    <submittedName>
        <fullName evidence="2">Uncharacterized protein</fullName>
    </submittedName>
</protein>
<gene>
    <name evidence="2" type="ORF">PA7_24820</name>
</gene>
<organism evidence="2 3">
    <name type="scientific">Pseudonocardia asaccharolytica DSM 44247 = NBRC 16224</name>
    <dbReference type="NCBI Taxonomy" id="1123024"/>
    <lineage>
        <taxon>Bacteria</taxon>
        <taxon>Bacillati</taxon>
        <taxon>Actinomycetota</taxon>
        <taxon>Actinomycetes</taxon>
        <taxon>Pseudonocardiales</taxon>
        <taxon>Pseudonocardiaceae</taxon>
        <taxon>Pseudonocardia</taxon>
    </lineage>
</organism>
<feature type="compositionally biased region" description="Basic and acidic residues" evidence="1">
    <location>
        <begin position="28"/>
        <end position="41"/>
    </location>
</feature>
<evidence type="ECO:0000313" key="3">
    <source>
        <dbReference type="Proteomes" id="UP000321328"/>
    </source>
</evidence>
<dbReference type="EMBL" id="BJVI01000023">
    <property type="protein sequence ID" value="GEL18645.1"/>
    <property type="molecule type" value="Genomic_DNA"/>
</dbReference>
<evidence type="ECO:0000256" key="1">
    <source>
        <dbReference type="SAM" id="MobiDB-lite"/>
    </source>
</evidence>
<sequence length="62" mass="6800">MEMGMPDQELSGDYSYDLAHEVMVTSEAQRDRASRAPHDDVPAAAGTVEPEGDYGYDEAHDL</sequence>
<feature type="region of interest" description="Disordered" evidence="1">
    <location>
        <begin position="26"/>
        <end position="62"/>
    </location>
</feature>